<dbReference type="Pfam" id="PF03013">
    <property type="entry name" value="Pyr_excise"/>
    <property type="match status" value="1"/>
</dbReference>
<dbReference type="InParanoid" id="A0A5C7EPB4"/>
<dbReference type="AlphaFoldDB" id="A0A5C7EPB4"/>
<proteinExistence type="predicted"/>
<organism evidence="1 2">
    <name type="scientific">Pelomicrobium methylotrophicum</name>
    <dbReference type="NCBI Taxonomy" id="2602750"/>
    <lineage>
        <taxon>Bacteria</taxon>
        <taxon>Pseudomonadati</taxon>
        <taxon>Pseudomonadota</taxon>
        <taxon>Hydrogenophilia</taxon>
        <taxon>Hydrogenophilia incertae sedis</taxon>
        <taxon>Pelomicrobium</taxon>
    </lineage>
</organism>
<sequence>MRLWSLHPKYLDAKGLVALWREGLLAKAVLEGKTKGYNSHPQLLRFREHEKPVAAISAYLHAVLEEGRFRGYRFDETKLGHAIEVGPIEVSVGQLRYEWRHLLFKLERRDPERFRSLCGIEQPDPHPLMRVVPGDVESWEVIKRASASGDESGSRRA</sequence>
<evidence type="ECO:0000313" key="1">
    <source>
        <dbReference type="EMBL" id="TXF10374.1"/>
    </source>
</evidence>
<evidence type="ECO:0000313" key="2">
    <source>
        <dbReference type="Proteomes" id="UP000321201"/>
    </source>
</evidence>
<dbReference type="Proteomes" id="UP000321201">
    <property type="component" value="Unassembled WGS sequence"/>
</dbReference>
<comment type="caution">
    <text evidence="1">The sequence shown here is derived from an EMBL/GenBank/DDBJ whole genome shotgun (WGS) entry which is preliminary data.</text>
</comment>
<keyword evidence="2" id="KW-1185">Reference proteome</keyword>
<accession>A0A5C7EPB4</accession>
<dbReference type="RefSeq" id="WP_147801110.1">
    <property type="nucleotide sequence ID" value="NZ_VPFL01000033.1"/>
</dbReference>
<keyword evidence="1" id="KW-0456">Lyase</keyword>
<dbReference type="GO" id="GO:0016829">
    <property type="term" value="F:lyase activity"/>
    <property type="evidence" value="ECO:0007669"/>
    <property type="project" value="UniProtKB-KW"/>
</dbReference>
<dbReference type="EMBL" id="VPFL01000033">
    <property type="protein sequence ID" value="TXF10374.1"/>
    <property type="molecule type" value="Genomic_DNA"/>
</dbReference>
<dbReference type="OrthoDB" id="3253436at2"/>
<gene>
    <name evidence="1" type="ORF">FR698_15575</name>
</gene>
<reference evidence="1 2" key="1">
    <citation type="submission" date="2019-08" db="EMBL/GenBank/DDBJ databases">
        <title>Pelomicrobium methylotrophicum gen. nov., sp. nov. a moderately thermophilic, facultatively anaerobic, lithoautotrophic and methylotrophic bacterium isolated from a terrestrial mud volcano.</title>
        <authorList>
            <person name="Slobodkina G.B."/>
            <person name="Merkel A.Y."/>
            <person name="Slobodkin A.I."/>
        </authorList>
    </citation>
    <scope>NUCLEOTIDE SEQUENCE [LARGE SCALE GENOMIC DNA]</scope>
    <source>
        <strain evidence="1 2">SM250</strain>
    </source>
</reference>
<dbReference type="InterPro" id="IPR004260">
    <property type="entry name" value="Pyr-dimer_DNA_glycosylase"/>
</dbReference>
<protein>
    <submittedName>
        <fullName evidence="1">DNA lyase</fullName>
    </submittedName>
</protein>
<name>A0A5C7EPB4_9PROT</name>